<reference evidence="2 3" key="1">
    <citation type="submission" date="2021-03" db="EMBL/GenBank/DDBJ databases">
        <authorList>
            <person name="King G.J."/>
            <person name="Bancroft I."/>
            <person name="Baten A."/>
            <person name="Bloomfield J."/>
            <person name="Borpatragohain P."/>
            <person name="He Z."/>
            <person name="Irish N."/>
            <person name="Irwin J."/>
            <person name="Liu K."/>
            <person name="Mauleon R.P."/>
            <person name="Moore J."/>
            <person name="Morris R."/>
            <person name="Ostergaard L."/>
            <person name="Wang B."/>
            <person name="Wells R."/>
        </authorList>
    </citation>
    <scope>NUCLEOTIDE SEQUENCE [LARGE SCALE GENOMIC DNA]</scope>
    <source>
        <strain evidence="2">R-o-18</strain>
        <tissue evidence="2">Leaf</tissue>
    </source>
</reference>
<keyword evidence="3" id="KW-1185">Reference proteome</keyword>
<accession>A0ABQ7N2A8</accession>
<dbReference type="EMBL" id="JADBGQ010000003">
    <property type="protein sequence ID" value="KAG5404743.1"/>
    <property type="molecule type" value="Genomic_DNA"/>
</dbReference>
<comment type="caution">
    <text evidence="2">The sequence shown here is derived from an EMBL/GenBank/DDBJ whole genome shotgun (WGS) entry which is preliminary data.</text>
</comment>
<feature type="transmembrane region" description="Helical" evidence="1">
    <location>
        <begin position="45"/>
        <end position="65"/>
    </location>
</feature>
<organism evidence="2 3">
    <name type="scientific">Brassica rapa subsp. trilocularis</name>
    <dbReference type="NCBI Taxonomy" id="1813537"/>
    <lineage>
        <taxon>Eukaryota</taxon>
        <taxon>Viridiplantae</taxon>
        <taxon>Streptophyta</taxon>
        <taxon>Embryophyta</taxon>
        <taxon>Tracheophyta</taxon>
        <taxon>Spermatophyta</taxon>
        <taxon>Magnoliopsida</taxon>
        <taxon>eudicotyledons</taxon>
        <taxon>Gunneridae</taxon>
        <taxon>Pentapetalae</taxon>
        <taxon>rosids</taxon>
        <taxon>malvids</taxon>
        <taxon>Brassicales</taxon>
        <taxon>Brassicaceae</taxon>
        <taxon>Brassiceae</taxon>
        <taxon>Brassica</taxon>
    </lineage>
</organism>
<evidence type="ECO:0000313" key="2">
    <source>
        <dbReference type="EMBL" id="KAG5404743.1"/>
    </source>
</evidence>
<evidence type="ECO:0008006" key="4">
    <source>
        <dbReference type="Google" id="ProtNLM"/>
    </source>
</evidence>
<gene>
    <name evidence="2" type="primary">A03g503370.1_BraROA</name>
    <name evidence="2" type="ORF">IGI04_010862</name>
</gene>
<dbReference type="Proteomes" id="UP000823674">
    <property type="component" value="Chromosome A03"/>
</dbReference>
<evidence type="ECO:0000256" key="1">
    <source>
        <dbReference type="SAM" id="Phobius"/>
    </source>
</evidence>
<protein>
    <recommendedName>
        <fullName evidence="4">Transmembrane protein</fullName>
    </recommendedName>
</protein>
<sequence>LNIICKIIPLSSHPFLPPTLFSKVHHHFACFFRRPLRRSRSSDPLLSPVCFLLSLSSLCSLISAAGRALRKLRSRISSFRSVASGGEFRRVRTVSVFPMVVAFSLVLGVPAFLFCLWRVDAGWVFFTAVLSVFGRGVCPWLALARSFVAGFLFLFSLGLSVVLPVMARESQSGAIVRCCGPRVTLAFPNKDVGFGGGGRRFSILSACLVVFLRKRCFWPVPLLYMSLGFNGCTRSRVGELEAAIFSTLLRTTASSVVRFSSCCRLSISREPCVSRFEGAFLSGSSWRLVALSVVDSLSGPSR</sequence>
<keyword evidence="1" id="KW-1133">Transmembrane helix</keyword>
<name>A0ABQ7N2A8_BRACM</name>
<proteinExistence type="predicted"/>
<feature type="non-terminal residue" evidence="2">
    <location>
        <position position="1"/>
    </location>
</feature>
<keyword evidence="1" id="KW-0812">Transmembrane</keyword>
<feature type="transmembrane region" description="Helical" evidence="1">
    <location>
        <begin position="123"/>
        <end position="142"/>
    </location>
</feature>
<keyword evidence="1" id="KW-0472">Membrane</keyword>
<feature type="transmembrane region" description="Helical" evidence="1">
    <location>
        <begin position="148"/>
        <end position="167"/>
    </location>
</feature>
<feature type="transmembrane region" description="Helical" evidence="1">
    <location>
        <begin position="96"/>
        <end position="116"/>
    </location>
</feature>
<evidence type="ECO:0000313" key="3">
    <source>
        <dbReference type="Proteomes" id="UP000823674"/>
    </source>
</evidence>